<dbReference type="EC" id="5.2.1.8" evidence="3"/>
<gene>
    <name evidence="8" type="ORF">M917_1960</name>
</gene>
<dbReference type="InterPro" id="IPR000297">
    <property type="entry name" value="PPIase_PpiC"/>
</dbReference>
<proteinExistence type="inferred from homology"/>
<dbReference type="eggNOG" id="COG0760">
    <property type="taxonomic scope" value="Bacteria"/>
</dbReference>
<dbReference type="EMBL" id="AUSW01000033">
    <property type="protein sequence ID" value="ERL55227.1"/>
    <property type="molecule type" value="Genomic_DNA"/>
</dbReference>
<dbReference type="InterPro" id="IPR050245">
    <property type="entry name" value="PrsA_foldase"/>
</dbReference>
<comment type="caution">
    <text evidence="8">The sequence shown here is derived from an EMBL/GenBank/DDBJ whole genome shotgun (WGS) entry which is preliminary data.</text>
</comment>
<dbReference type="Gene3D" id="3.10.50.40">
    <property type="match status" value="1"/>
</dbReference>
<dbReference type="OrthoDB" id="9769613at2"/>
<name>U4T2J6_9GAMM</name>
<evidence type="ECO:0000256" key="2">
    <source>
        <dbReference type="ARBA" id="ARBA00007656"/>
    </source>
</evidence>
<comment type="similarity">
    <text evidence="2">Belongs to the PpiC/parvulin rotamase family.</text>
</comment>
<evidence type="ECO:0000256" key="6">
    <source>
        <dbReference type="SAM" id="MobiDB-lite"/>
    </source>
</evidence>
<keyword evidence="9" id="KW-1185">Reference proteome</keyword>
<evidence type="ECO:0000313" key="8">
    <source>
        <dbReference type="EMBL" id="ERL55227.1"/>
    </source>
</evidence>
<evidence type="ECO:0000256" key="1">
    <source>
        <dbReference type="ARBA" id="ARBA00000971"/>
    </source>
</evidence>
<organism evidence="8 9">
    <name type="scientific">Psychrobacter aquaticus CMS 56</name>
    <dbReference type="NCBI Taxonomy" id="1354303"/>
    <lineage>
        <taxon>Bacteria</taxon>
        <taxon>Pseudomonadati</taxon>
        <taxon>Pseudomonadota</taxon>
        <taxon>Gammaproteobacteria</taxon>
        <taxon>Moraxellales</taxon>
        <taxon>Moraxellaceae</taxon>
        <taxon>Psychrobacter</taxon>
    </lineage>
</organism>
<feature type="compositionally biased region" description="Polar residues" evidence="6">
    <location>
        <begin position="1"/>
        <end position="20"/>
    </location>
</feature>
<dbReference type="InterPro" id="IPR046357">
    <property type="entry name" value="PPIase_dom_sf"/>
</dbReference>
<protein>
    <recommendedName>
        <fullName evidence="3">peptidylprolyl isomerase</fullName>
        <ecNumber evidence="3">5.2.1.8</ecNumber>
    </recommendedName>
</protein>
<dbReference type="PROSITE" id="PS50198">
    <property type="entry name" value="PPIC_PPIASE_2"/>
    <property type="match status" value="1"/>
</dbReference>
<evidence type="ECO:0000259" key="7">
    <source>
        <dbReference type="PROSITE" id="PS50198"/>
    </source>
</evidence>
<dbReference type="PANTHER" id="PTHR47245:SF2">
    <property type="entry name" value="PEPTIDYL-PROLYL CIS-TRANS ISOMERASE HP_0175-RELATED"/>
    <property type="match status" value="1"/>
</dbReference>
<comment type="catalytic activity">
    <reaction evidence="1">
        <text>[protein]-peptidylproline (omega=180) = [protein]-peptidylproline (omega=0)</text>
        <dbReference type="Rhea" id="RHEA:16237"/>
        <dbReference type="Rhea" id="RHEA-COMP:10747"/>
        <dbReference type="Rhea" id="RHEA-COMP:10748"/>
        <dbReference type="ChEBI" id="CHEBI:83833"/>
        <dbReference type="ChEBI" id="CHEBI:83834"/>
        <dbReference type="EC" id="5.2.1.8"/>
    </reaction>
</comment>
<keyword evidence="5 8" id="KW-0413">Isomerase</keyword>
<dbReference type="Pfam" id="PF00639">
    <property type="entry name" value="Rotamase"/>
    <property type="match status" value="1"/>
</dbReference>
<feature type="region of interest" description="Disordered" evidence="6">
    <location>
        <begin position="1"/>
        <end position="61"/>
    </location>
</feature>
<dbReference type="STRING" id="1354303.M917_1960"/>
<accession>U4T2J6</accession>
<dbReference type="AlphaFoldDB" id="U4T2J6"/>
<evidence type="ECO:0000256" key="5">
    <source>
        <dbReference type="PROSITE-ProRule" id="PRU00278"/>
    </source>
</evidence>
<feature type="compositionally biased region" description="Basic and acidic residues" evidence="6">
    <location>
        <begin position="37"/>
        <end position="61"/>
    </location>
</feature>
<evidence type="ECO:0000256" key="4">
    <source>
        <dbReference type="ARBA" id="ARBA00023110"/>
    </source>
</evidence>
<dbReference type="PATRIC" id="fig|1354303.4.peg.1925"/>
<keyword evidence="4 5" id="KW-0697">Rotamase</keyword>
<dbReference type="Proteomes" id="UP000016761">
    <property type="component" value="Unassembled WGS sequence"/>
</dbReference>
<evidence type="ECO:0000256" key="3">
    <source>
        <dbReference type="ARBA" id="ARBA00013194"/>
    </source>
</evidence>
<reference evidence="8 9" key="1">
    <citation type="journal article" date="2013" name="Genome Announc.">
        <title>Draft Genome Sequence of Psychrobacter aquaticus Strain CMS 56T, Isolated from a Cyanobacterial Mat Sample Collected from Water Bodies in the McMurdo Dry Valley Region of Antarctica.</title>
        <authorList>
            <person name="Reddy G.S."/>
            <person name="Ara S."/>
            <person name="Singh A."/>
            <person name="Kumar Pinnaka A."/>
            <person name="Shivaji S."/>
        </authorList>
    </citation>
    <scope>NUCLEOTIDE SEQUENCE [LARGE SCALE GENOMIC DNA]</scope>
    <source>
        <strain evidence="8 9">CMS 56</strain>
    </source>
</reference>
<dbReference type="PANTHER" id="PTHR47245">
    <property type="entry name" value="PEPTIDYLPROLYL ISOMERASE"/>
    <property type="match status" value="1"/>
</dbReference>
<feature type="domain" description="PpiC" evidence="7">
    <location>
        <begin position="203"/>
        <end position="307"/>
    </location>
</feature>
<dbReference type="SUPFAM" id="SSF54534">
    <property type="entry name" value="FKBP-like"/>
    <property type="match status" value="1"/>
</dbReference>
<sequence length="364" mass="40517">MTVSTYNPADHATNNASSHINSDDHAAHASTGADNTHSGHDCGHDHSHDHSHEHNHSHGDDIVHLMPTLTDLQKPHSDQEFIEKAMAEERSNHKNLIASSRDELPSVLVNGVMIDRTAIAQELQYHPAEKKEDAVFLATQALVVRELLKLAVLDEPSLGEAAWLDDEEKTISVLIDTNVQATIPDMATCERYYKQNITDFMTDPIMTVRHILLACLPEDGDERLKLKKTAYEFIEQIKNNANPDAEFIQLARQHSACPSKEQSGELGIISKGQTVPEFEGTLFKLKVGLAASPIESRYGFHIVEVLNKESGIQMTYEQVSPAIHNKLSQQAFHQSLCDYLFTLANAANIEGIEMTLEQENVFRG</sequence>
<dbReference type="RefSeq" id="WP_021814585.1">
    <property type="nucleotide sequence ID" value="NZ_AUSW01000033.1"/>
</dbReference>
<dbReference type="GO" id="GO:0003755">
    <property type="term" value="F:peptidyl-prolyl cis-trans isomerase activity"/>
    <property type="evidence" value="ECO:0007669"/>
    <property type="project" value="UniProtKB-KW"/>
</dbReference>
<evidence type="ECO:0000313" key="9">
    <source>
        <dbReference type="Proteomes" id="UP000016761"/>
    </source>
</evidence>